<dbReference type="Gene3D" id="3.30.2010.10">
    <property type="entry name" value="Metalloproteases ('zincins'), catalytic domain"/>
    <property type="match status" value="1"/>
</dbReference>
<dbReference type="STRING" id="880071.Fleli_3382"/>
<dbReference type="GO" id="GO:0004222">
    <property type="term" value="F:metalloendopeptidase activity"/>
    <property type="evidence" value="ECO:0007669"/>
    <property type="project" value="InterPro"/>
</dbReference>
<evidence type="ECO:0000256" key="4">
    <source>
        <dbReference type="ARBA" id="ARBA00022723"/>
    </source>
</evidence>
<evidence type="ECO:0000256" key="8">
    <source>
        <dbReference type="ARBA" id="ARBA00022989"/>
    </source>
</evidence>
<keyword evidence="7 12" id="KW-0862">Zinc</keyword>
<dbReference type="Pfam" id="PF16491">
    <property type="entry name" value="Peptidase_M48_N"/>
    <property type="match status" value="1"/>
</dbReference>
<keyword evidence="2 13" id="KW-0645">Protease</keyword>
<dbReference type="Pfam" id="PF01435">
    <property type="entry name" value="Peptidase_M48"/>
    <property type="match status" value="1"/>
</dbReference>
<comment type="similarity">
    <text evidence="13">Belongs to the peptidase M48 family.</text>
</comment>
<keyword evidence="6" id="KW-0256">Endoplasmic reticulum</keyword>
<feature type="transmembrane region" description="Helical" evidence="14">
    <location>
        <begin position="64"/>
        <end position="86"/>
    </location>
</feature>
<dbReference type="InterPro" id="IPR036259">
    <property type="entry name" value="MFS_trans_sf"/>
</dbReference>
<dbReference type="GO" id="GO:0046872">
    <property type="term" value="F:metal ion binding"/>
    <property type="evidence" value="ECO:0007669"/>
    <property type="project" value="UniProtKB-KW"/>
</dbReference>
<organism evidence="17 18">
    <name type="scientific">Bernardetia litoralis (strain ATCC 23117 / DSM 6794 / NBRC 15988 / NCIMB 1366 / Fx l1 / Sio-4)</name>
    <name type="common">Flexibacter litoralis</name>
    <dbReference type="NCBI Taxonomy" id="880071"/>
    <lineage>
        <taxon>Bacteria</taxon>
        <taxon>Pseudomonadati</taxon>
        <taxon>Bacteroidota</taxon>
        <taxon>Cytophagia</taxon>
        <taxon>Cytophagales</taxon>
        <taxon>Bernardetiaceae</taxon>
        <taxon>Bernardetia</taxon>
    </lineage>
</organism>
<feature type="active site" evidence="11">
    <location>
        <position position="277"/>
    </location>
</feature>
<feature type="binding site" evidence="12">
    <location>
        <position position="280"/>
    </location>
    <ligand>
        <name>Zn(2+)</name>
        <dbReference type="ChEBI" id="CHEBI:29105"/>
        <note>catalytic</note>
    </ligand>
</feature>
<dbReference type="PANTHER" id="PTHR10120">
    <property type="entry name" value="CAAX PRENYL PROTEASE 1"/>
    <property type="match status" value="1"/>
</dbReference>
<gene>
    <name evidence="17" type="ordered locus">Fleli_3382</name>
</gene>
<dbReference type="FunFam" id="3.30.2010.10:FF:000002">
    <property type="entry name" value="CAAX prenyl protease"/>
    <property type="match status" value="1"/>
</dbReference>
<dbReference type="EMBL" id="CP003345">
    <property type="protein sequence ID" value="AFM05706.1"/>
    <property type="molecule type" value="Genomic_DNA"/>
</dbReference>
<dbReference type="eggNOG" id="COG0501">
    <property type="taxonomic scope" value="Bacteria"/>
</dbReference>
<sequence length="411" mass="46779">MNASQILILIIAILVGDFLLENFLEWLNSKKQPAHLPNHFADIYTEDEYQKAKSYKKANANFSLISNSVSFILTLVFLITGTFGYLSDILEVYFQSPIWHALAFFGVVTIASSILGLPFSIYQTFVIEEKFGFNKTTKRLFFTDKIKGLLLGAVVGGIIGYLLLYLVLEIGQNFWIYFWIIITIFSVGMQFFYASLIMPLFNKLTPLEDGELRESIEEYAGSVYFPLQNIFVIDGSKRSTKANAFFMGFGKQKKVVFYDTILEKHTTEELVAIFAHEVGHYKKNHIPQTMAMSIAQTGFTLFILSQIIFSKEISLALGATEWQIHLNMIAFGFLYSPISTVTSILFNIFSRKNEYEADNYAKQTYGSKPLAKALKKLSADSLSNLTPHPWYVFFNYSHPPLSERLKAMGEK</sequence>
<comment type="subcellular location">
    <subcellularLocation>
        <location evidence="1">Endoplasmic reticulum membrane</location>
        <topology evidence="1">Multi-pass membrane protein</topology>
    </subcellularLocation>
</comment>
<evidence type="ECO:0000256" key="1">
    <source>
        <dbReference type="ARBA" id="ARBA00004477"/>
    </source>
</evidence>
<evidence type="ECO:0000256" key="6">
    <source>
        <dbReference type="ARBA" id="ARBA00022824"/>
    </source>
</evidence>
<dbReference type="PATRIC" id="fig|880071.3.peg.3387"/>
<keyword evidence="10 14" id="KW-0472">Membrane</keyword>
<feature type="active site" description="Proton donor" evidence="11">
    <location>
        <position position="358"/>
    </location>
</feature>
<feature type="transmembrane region" description="Helical" evidence="14">
    <location>
        <begin position="329"/>
        <end position="349"/>
    </location>
</feature>
<feature type="transmembrane region" description="Helical" evidence="14">
    <location>
        <begin position="148"/>
        <end position="168"/>
    </location>
</feature>
<dbReference type="SUPFAM" id="SSF103473">
    <property type="entry name" value="MFS general substrate transporter"/>
    <property type="match status" value="1"/>
</dbReference>
<dbReference type="CDD" id="cd07343">
    <property type="entry name" value="M48A_Zmpste24p_like"/>
    <property type="match status" value="1"/>
</dbReference>
<dbReference type="RefSeq" id="WP_014799133.1">
    <property type="nucleotide sequence ID" value="NC_018018.1"/>
</dbReference>
<keyword evidence="18" id="KW-1185">Reference proteome</keyword>
<evidence type="ECO:0000313" key="17">
    <source>
        <dbReference type="EMBL" id="AFM05706.1"/>
    </source>
</evidence>
<feature type="binding site" evidence="12">
    <location>
        <position position="354"/>
    </location>
    <ligand>
        <name>Zn(2+)</name>
        <dbReference type="ChEBI" id="CHEBI:29105"/>
        <note>catalytic</note>
    </ligand>
</feature>
<evidence type="ECO:0000256" key="7">
    <source>
        <dbReference type="ARBA" id="ARBA00022833"/>
    </source>
</evidence>
<feature type="transmembrane region" description="Helical" evidence="14">
    <location>
        <begin position="98"/>
        <end position="127"/>
    </location>
</feature>
<evidence type="ECO:0000313" key="18">
    <source>
        <dbReference type="Proteomes" id="UP000006054"/>
    </source>
</evidence>
<reference evidence="18" key="1">
    <citation type="submission" date="2012-06" db="EMBL/GenBank/DDBJ databases">
        <title>The complete genome of Flexibacter litoralis DSM 6794.</title>
        <authorList>
            <person name="Lucas S."/>
            <person name="Copeland A."/>
            <person name="Lapidus A."/>
            <person name="Glavina del Rio T."/>
            <person name="Dalin E."/>
            <person name="Tice H."/>
            <person name="Bruce D."/>
            <person name="Goodwin L."/>
            <person name="Pitluck S."/>
            <person name="Peters L."/>
            <person name="Ovchinnikova G."/>
            <person name="Lu M."/>
            <person name="Kyrpides N."/>
            <person name="Mavromatis K."/>
            <person name="Ivanova N."/>
            <person name="Brettin T."/>
            <person name="Detter J.C."/>
            <person name="Han C."/>
            <person name="Larimer F."/>
            <person name="Land M."/>
            <person name="Hauser L."/>
            <person name="Markowitz V."/>
            <person name="Cheng J.-F."/>
            <person name="Hugenholtz P."/>
            <person name="Woyke T."/>
            <person name="Wu D."/>
            <person name="Spring S."/>
            <person name="Lang E."/>
            <person name="Kopitz M."/>
            <person name="Brambilla E."/>
            <person name="Klenk H.-P."/>
            <person name="Eisen J.A."/>
        </authorList>
    </citation>
    <scope>NUCLEOTIDE SEQUENCE [LARGE SCALE GENOMIC DNA]</scope>
    <source>
        <strain evidence="18">ATCC 23117 / DSM 6794 / NBRC 15988 / NCIMB 1366 / Sio-4</strain>
    </source>
</reference>
<evidence type="ECO:0000256" key="5">
    <source>
        <dbReference type="ARBA" id="ARBA00022801"/>
    </source>
</evidence>
<dbReference type="Proteomes" id="UP000006054">
    <property type="component" value="Chromosome"/>
</dbReference>
<dbReference type="InterPro" id="IPR001915">
    <property type="entry name" value="Peptidase_M48"/>
</dbReference>
<keyword evidence="3 14" id="KW-0812">Transmembrane</keyword>
<feature type="binding site" evidence="12">
    <location>
        <position position="276"/>
    </location>
    <ligand>
        <name>Zn(2+)</name>
        <dbReference type="ChEBI" id="CHEBI:29105"/>
        <note>catalytic</note>
    </ligand>
</feature>
<evidence type="ECO:0000256" key="2">
    <source>
        <dbReference type="ARBA" id="ARBA00022670"/>
    </source>
</evidence>
<keyword evidence="5 13" id="KW-0378">Hydrolase</keyword>
<feature type="domain" description="Peptidase M48" evidence="15">
    <location>
        <begin position="206"/>
        <end position="408"/>
    </location>
</feature>
<evidence type="ECO:0000259" key="16">
    <source>
        <dbReference type="Pfam" id="PF16491"/>
    </source>
</evidence>
<evidence type="ECO:0000259" key="15">
    <source>
        <dbReference type="Pfam" id="PF01435"/>
    </source>
</evidence>
<keyword evidence="4 12" id="KW-0479">Metal-binding</keyword>
<feature type="transmembrane region" description="Helical" evidence="14">
    <location>
        <begin position="290"/>
        <end position="309"/>
    </location>
</feature>
<feature type="domain" description="CAAX prenyl protease 1 N-terminal" evidence="16">
    <location>
        <begin position="31"/>
        <end position="203"/>
    </location>
</feature>
<evidence type="ECO:0000256" key="11">
    <source>
        <dbReference type="PIRSR" id="PIRSR627057-1"/>
    </source>
</evidence>
<evidence type="ECO:0000256" key="12">
    <source>
        <dbReference type="PIRSR" id="PIRSR627057-2"/>
    </source>
</evidence>
<name>I4AP21_BERLS</name>
<evidence type="ECO:0000256" key="13">
    <source>
        <dbReference type="RuleBase" id="RU003983"/>
    </source>
</evidence>
<dbReference type="OrthoDB" id="9781930at2"/>
<evidence type="ECO:0000256" key="10">
    <source>
        <dbReference type="ARBA" id="ARBA00023136"/>
    </source>
</evidence>
<dbReference type="InterPro" id="IPR032456">
    <property type="entry name" value="Peptidase_M48_N"/>
</dbReference>
<evidence type="ECO:0000256" key="14">
    <source>
        <dbReference type="SAM" id="Phobius"/>
    </source>
</evidence>
<evidence type="ECO:0000256" key="9">
    <source>
        <dbReference type="ARBA" id="ARBA00023049"/>
    </source>
</evidence>
<dbReference type="KEGG" id="fli:Fleli_3382"/>
<dbReference type="HOGENOM" id="CLU_025947_3_3_10"/>
<evidence type="ECO:0000256" key="3">
    <source>
        <dbReference type="ARBA" id="ARBA00022692"/>
    </source>
</evidence>
<keyword evidence="9 13" id="KW-0482">Metalloprotease</keyword>
<dbReference type="GO" id="GO:0071586">
    <property type="term" value="P:CAAX-box protein processing"/>
    <property type="evidence" value="ECO:0007669"/>
    <property type="project" value="InterPro"/>
</dbReference>
<keyword evidence="8 14" id="KW-1133">Transmembrane helix</keyword>
<dbReference type="AlphaFoldDB" id="I4AP21"/>
<protein>
    <submittedName>
        <fullName evidence="17">Zn-dependent protease with chaperone function</fullName>
    </submittedName>
</protein>
<dbReference type="InterPro" id="IPR027057">
    <property type="entry name" value="CAXX_Prtase_1"/>
</dbReference>
<accession>I4AP21</accession>
<proteinExistence type="inferred from homology"/>
<feature type="transmembrane region" description="Helical" evidence="14">
    <location>
        <begin position="174"/>
        <end position="194"/>
    </location>
</feature>
<feature type="transmembrane region" description="Helical" evidence="14">
    <location>
        <begin position="6"/>
        <end position="24"/>
    </location>
</feature>
<comment type="cofactor">
    <cofactor evidence="12 13">
        <name>Zn(2+)</name>
        <dbReference type="ChEBI" id="CHEBI:29105"/>
    </cofactor>
    <text evidence="12 13">Binds 1 zinc ion per subunit.</text>
</comment>